<keyword evidence="8 14" id="KW-0418">Kinase</keyword>
<keyword evidence="6 14" id="KW-0548">Nucleotidyltransferase</keyword>
<evidence type="ECO:0000256" key="9">
    <source>
        <dbReference type="ARBA" id="ARBA00022827"/>
    </source>
</evidence>
<sequence length="307" mass="35352">MKYIHGTTEFHIEEECVLSLGKFDGLHRGHETLLEHMMEQKNKGCATVLFTFAIPPRPGRINEVQKVLTTNEEKVAICEEQGIDYLIEYPFTKEVMTMEPEAFIEMLASSMKIRGIVVGTDFHFGHNRRGDYHLLEIYAKKLHYELKVIDKVQYENRDISSTFIREEVEKGNMEKVKYLLGYDYFVEGVVIHGREMGAKVLGIPTINIIPPENKLLPPFGVYVCDVVVGDKTYHGIADVGCKPTIEGVNPVAVETNIFDFNENLYGKKVRVCFRSRERSEMKFESLEALKQQLEQDIAYGRFYVQQH</sequence>
<reference evidence="17 19" key="1">
    <citation type="journal article" date="2021" name="ISME Commun">
        <title>Automated analysis of genomic sequences facilitates high-throughput and comprehensive description of bacteria.</title>
        <authorList>
            <person name="Hitch T.C.A."/>
        </authorList>
    </citation>
    <scope>NUCLEOTIDE SEQUENCE [LARGE SCALE GENOMIC DNA]</scope>
    <source>
        <strain evidence="17 19">Sanger_19</strain>
    </source>
</reference>
<dbReference type="GO" id="GO:0008531">
    <property type="term" value="F:riboflavin kinase activity"/>
    <property type="evidence" value="ECO:0007669"/>
    <property type="project" value="UniProtKB-UniRule"/>
</dbReference>
<evidence type="ECO:0000313" key="17">
    <source>
        <dbReference type="EMBL" id="MCU6716430.1"/>
    </source>
</evidence>
<comment type="pathway">
    <text evidence="1 14">Cofactor biosynthesis; FAD biosynthesis; FAD from FMN: step 1/1.</text>
</comment>
<dbReference type="AlphaFoldDB" id="A0AAW4WCF0"/>
<comment type="catalytic activity">
    <reaction evidence="13 14">
        <text>FMN + ATP + H(+) = FAD + diphosphate</text>
        <dbReference type="Rhea" id="RHEA:17237"/>
        <dbReference type="ChEBI" id="CHEBI:15378"/>
        <dbReference type="ChEBI" id="CHEBI:30616"/>
        <dbReference type="ChEBI" id="CHEBI:33019"/>
        <dbReference type="ChEBI" id="CHEBI:57692"/>
        <dbReference type="ChEBI" id="CHEBI:58210"/>
        <dbReference type="EC" id="2.7.7.2"/>
    </reaction>
</comment>
<gene>
    <name evidence="16" type="ORF">LKD47_01570</name>
    <name evidence="17" type="ORF">OCV43_03945</name>
</gene>
<evidence type="ECO:0000256" key="8">
    <source>
        <dbReference type="ARBA" id="ARBA00022777"/>
    </source>
</evidence>
<dbReference type="NCBIfam" id="TIGR00083">
    <property type="entry name" value="ribF"/>
    <property type="match status" value="1"/>
</dbReference>
<evidence type="ECO:0000256" key="12">
    <source>
        <dbReference type="ARBA" id="ARBA00047880"/>
    </source>
</evidence>
<keyword evidence="5 14" id="KW-0808">Transferase</keyword>
<comment type="similarity">
    <text evidence="14">Belongs to the ribF family.</text>
</comment>
<comment type="caution">
    <text evidence="16">The sequence shown here is derived from an EMBL/GenBank/DDBJ whole genome shotgun (WGS) entry which is preliminary data.</text>
</comment>
<evidence type="ECO:0000256" key="14">
    <source>
        <dbReference type="PIRNR" id="PIRNR004491"/>
    </source>
</evidence>
<keyword evidence="19" id="KW-1185">Reference proteome</keyword>
<proteinExistence type="inferred from homology"/>
<evidence type="ECO:0000256" key="6">
    <source>
        <dbReference type="ARBA" id="ARBA00022695"/>
    </source>
</evidence>
<protein>
    <recommendedName>
        <fullName evidence="14">Riboflavin biosynthesis protein</fullName>
    </recommendedName>
    <domain>
        <recommendedName>
            <fullName evidence="14">Riboflavin kinase</fullName>
            <ecNumber evidence="14">2.7.1.26</ecNumber>
        </recommendedName>
        <alternativeName>
            <fullName evidence="14">Flavokinase</fullName>
        </alternativeName>
    </domain>
    <domain>
        <recommendedName>
            <fullName evidence="14">FMN adenylyltransferase</fullName>
            <ecNumber evidence="14">2.7.7.2</ecNumber>
        </recommendedName>
        <alternativeName>
            <fullName evidence="14">FAD pyrophosphorylase</fullName>
        </alternativeName>
        <alternativeName>
            <fullName evidence="14">FAD synthase</fullName>
        </alternativeName>
    </domain>
</protein>
<dbReference type="PANTHER" id="PTHR22749:SF6">
    <property type="entry name" value="RIBOFLAVIN KINASE"/>
    <property type="match status" value="1"/>
</dbReference>
<dbReference type="Pfam" id="PF06574">
    <property type="entry name" value="FAD_syn"/>
    <property type="match status" value="1"/>
</dbReference>
<dbReference type="EC" id="2.7.7.2" evidence="14"/>
<dbReference type="Proteomes" id="UP001198893">
    <property type="component" value="Unassembled WGS sequence"/>
</dbReference>
<keyword evidence="9 14" id="KW-0274">FAD</keyword>
<dbReference type="Gene3D" id="3.40.50.620">
    <property type="entry name" value="HUPs"/>
    <property type="match status" value="1"/>
</dbReference>
<dbReference type="InterPro" id="IPR023468">
    <property type="entry name" value="Riboflavin_kinase"/>
</dbReference>
<keyword evidence="10 14" id="KW-0067">ATP-binding</keyword>
<comment type="catalytic activity">
    <reaction evidence="12 14">
        <text>riboflavin + ATP = FMN + ADP + H(+)</text>
        <dbReference type="Rhea" id="RHEA:14357"/>
        <dbReference type="ChEBI" id="CHEBI:15378"/>
        <dbReference type="ChEBI" id="CHEBI:30616"/>
        <dbReference type="ChEBI" id="CHEBI:57986"/>
        <dbReference type="ChEBI" id="CHEBI:58210"/>
        <dbReference type="ChEBI" id="CHEBI:456216"/>
        <dbReference type="EC" id="2.7.1.26"/>
    </reaction>
</comment>
<evidence type="ECO:0000256" key="4">
    <source>
        <dbReference type="ARBA" id="ARBA00022643"/>
    </source>
</evidence>
<accession>A0AAW4WCF0</accession>
<dbReference type="InterPro" id="IPR023465">
    <property type="entry name" value="Riboflavin_kinase_dom_sf"/>
</dbReference>
<dbReference type="GO" id="GO:0009231">
    <property type="term" value="P:riboflavin biosynthetic process"/>
    <property type="evidence" value="ECO:0007669"/>
    <property type="project" value="InterPro"/>
</dbReference>
<dbReference type="EMBL" id="JAJEQW010000001">
    <property type="protein sequence ID" value="MCC2240991.1"/>
    <property type="molecule type" value="Genomic_DNA"/>
</dbReference>
<dbReference type="InterPro" id="IPR015864">
    <property type="entry name" value="FAD_synthase"/>
</dbReference>
<dbReference type="NCBIfam" id="NF004162">
    <property type="entry name" value="PRK05627.1-5"/>
    <property type="match status" value="1"/>
</dbReference>
<evidence type="ECO:0000256" key="5">
    <source>
        <dbReference type="ARBA" id="ARBA00022679"/>
    </source>
</evidence>
<dbReference type="GO" id="GO:0003919">
    <property type="term" value="F:FMN adenylyltransferase activity"/>
    <property type="evidence" value="ECO:0007669"/>
    <property type="project" value="UniProtKB-UniRule"/>
</dbReference>
<dbReference type="GO" id="GO:0006747">
    <property type="term" value="P:FAD biosynthetic process"/>
    <property type="evidence" value="ECO:0007669"/>
    <property type="project" value="UniProtKB-UniRule"/>
</dbReference>
<dbReference type="SUPFAM" id="SSF52374">
    <property type="entry name" value="Nucleotidylyl transferase"/>
    <property type="match status" value="1"/>
</dbReference>
<dbReference type="SMART" id="SM00904">
    <property type="entry name" value="Flavokinase"/>
    <property type="match status" value="1"/>
</dbReference>
<keyword evidence="4 14" id="KW-0288">FMN</keyword>
<evidence type="ECO:0000313" key="18">
    <source>
        <dbReference type="Proteomes" id="UP001198893"/>
    </source>
</evidence>
<evidence type="ECO:0000256" key="11">
    <source>
        <dbReference type="ARBA" id="ARBA00023268"/>
    </source>
</evidence>
<evidence type="ECO:0000256" key="10">
    <source>
        <dbReference type="ARBA" id="ARBA00022840"/>
    </source>
</evidence>
<dbReference type="GO" id="GO:0009398">
    <property type="term" value="P:FMN biosynthetic process"/>
    <property type="evidence" value="ECO:0007669"/>
    <property type="project" value="UniProtKB-UniRule"/>
</dbReference>
<evidence type="ECO:0000313" key="19">
    <source>
        <dbReference type="Proteomes" id="UP001209666"/>
    </source>
</evidence>
<dbReference type="PANTHER" id="PTHR22749">
    <property type="entry name" value="RIBOFLAVIN KINASE/FMN ADENYLYLTRANSFERASE"/>
    <property type="match status" value="1"/>
</dbReference>
<evidence type="ECO:0000256" key="13">
    <source>
        <dbReference type="ARBA" id="ARBA00049494"/>
    </source>
</evidence>
<name>A0AAW4WCF0_9FIRM</name>
<evidence type="ECO:0000256" key="1">
    <source>
        <dbReference type="ARBA" id="ARBA00004726"/>
    </source>
</evidence>
<dbReference type="InterPro" id="IPR014729">
    <property type="entry name" value="Rossmann-like_a/b/a_fold"/>
</dbReference>
<comment type="pathway">
    <text evidence="2 14">Cofactor biosynthesis; FMN biosynthesis; FMN from riboflavin (ATP route): step 1/1.</text>
</comment>
<dbReference type="CDD" id="cd02064">
    <property type="entry name" value="FAD_synthetase_N"/>
    <property type="match status" value="1"/>
</dbReference>
<dbReference type="PIRSF" id="PIRSF004491">
    <property type="entry name" value="FAD_Synth"/>
    <property type="match status" value="1"/>
</dbReference>
<organism evidence="16 18">
    <name type="scientific">Roseburia amylophila</name>
    <dbReference type="NCBI Taxonomy" id="2981794"/>
    <lineage>
        <taxon>Bacteria</taxon>
        <taxon>Bacillati</taxon>
        <taxon>Bacillota</taxon>
        <taxon>Clostridia</taxon>
        <taxon>Lachnospirales</taxon>
        <taxon>Lachnospiraceae</taxon>
        <taxon>Roseburia</taxon>
    </lineage>
</organism>
<feature type="domain" description="Riboflavin kinase" evidence="15">
    <location>
        <begin position="179"/>
        <end position="305"/>
    </location>
</feature>
<evidence type="ECO:0000256" key="3">
    <source>
        <dbReference type="ARBA" id="ARBA00022630"/>
    </source>
</evidence>
<dbReference type="Proteomes" id="UP001209666">
    <property type="component" value="Unassembled WGS sequence"/>
</dbReference>
<keyword evidence="3 14" id="KW-0285">Flavoprotein</keyword>
<dbReference type="SUPFAM" id="SSF82114">
    <property type="entry name" value="Riboflavin kinase-like"/>
    <property type="match status" value="1"/>
</dbReference>
<dbReference type="Gene3D" id="2.40.30.30">
    <property type="entry name" value="Riboflavin kinase-like"/>
    <property type="match status" value="1"/>
</dbReference>
<evidence type="ECO:0000256" key="7">
    <source>
        <dbReference type="ARBA" id="ARBA00022741"/>
    </source>
</evidence>
<dbReference type="InterPro" id="IPR002606">
    <property type="entry name" value="Riboflavin_kinase_bac"/>
</dbReference>
<reference evidence="17" key="3">
    <citation type="submission" date="2022-09" db="EMBL/GenBank/DDBJ databases">
        <authorList>
            <person name="Hitch T.C.A."/>
        </authorList>
    </citation>
    <scope>NUCLEOTIDE SEQUENCE</scope>
    <source>
        <strain evidence="17">Sanger_19</strain>
    </source>
</reference>
<evidence type="ECO:0000313" key="16">
    <source>
        <dbReference type="EMBL" id="MCC2240991.1"/>
    </source>
</evidence>
<reference evidence="16" key="2">
    <citation type="submission" date="2021-10" db="EMBL/GenBank/DDBJ databases">
        <title>Anaerobic single-cell dispensing facilitates the cultivation of human gut bacteria.</title>
        <authorList>
            <person name="Afrizal A."/>
        </authorList>
    </citation>
    <scope>NUCLEOTIDE SEQUENCE</scope>
    <source>
        <strain evidence="16">CLA-AA-H204</strain>
    </source>
</reference>
<keyword evidence="7 14" id="KW-0547">Nucleotide-binding</keyword>
<keyword evidence="11" id="KW-0511">Multifunctional enzyme</keyword>
<dbReference type="Pfam" id="PF01687">
    <property type="entry name" value="Flavokinase"/>
    <property type="match status" value="1"/>
</dbReference>
<dbReference type="EC" id="2.7.1.26" evidence="14"/>
<dbReference type="InterPro" id="IPR015865">
    <property type="entry name" value="Riboflavin_kinase_bac/euk"/>
</dbReference>
<dbReference type="EMBL" id="JAOQKI010000004">
    <property type="protein sequence ID" value="MCU6716430.1"/>
    <property type="molecule type" value="Genomic_DNA"/>
</dbReference>
<evidence type="ECO:0000256" key="2">
    <source>
        <dbReference type="ARBA" id="ARBA00005201"/>
    </source>
</evidence>
<dbReference type="RefSeq" id="WP_022242574.1">
    <property type="nucleotide sequence ID" value="NZ_JAJEQW010000001.1"/>
</dbReference>
<evidence type="ECO:0000259" key="15">
    <source>
        <dbReference type="SMART" id="SM00904"/>
    </source>
</evidence>
<dbReference type="GO" id="GO:0005524">
    <property type="term" value="F:ATP binding"/>
    <property type="evidence" value="ECO:0007669"/>
    <property type="project" value="UniProtKB-UniRule"/>
</dbReference>